<dbReference type="PANTHER" id="PTHR33541:SF11">
    <property type="entry name" value="PROTEIN BIG GRAIN 1-LIKE E"/>
    <property type="match status" value="1"/>
</dbReference>
<name>A0A200QVY8_MACCD</name>
<keyword evidence="6" id="KW-0927">Auxin signaling pathway</keyword>
<feature type="region of interest" description="Disordered" evidence="7">
    <location>
        <begin position="134"/>
        <end position="248"/>
    </location>
</feature>
<evidence type="ECO:0008006" key="10">
    <source>
        <dbReference type="Google" id="ProtNLM"/>
    </source>
</evidence>
<dbReference type="GO" id="GO:0009734">
    <property type="term" value="P:auxin-activated signaling pathway"/>
    <property type="evidence" value="ECO:0007669"/>
    <property type="project" value="UniProtKB-KW"/>
</dbReference>
<feature type="compositionally biased region" description="Polar residues" evidence="7">
    <location>
        <begin position="232"/>
        <end position="248"/>
    </location>
</feature>
<feature type="compositionally biased region" description="Basic and acidic residues" evidence="7">
    <location>
        <begin position="154"/>
        <end position="165"/>
    </location>
</feature>
<sequence>MSIIGVQDHDHKLYKKSNHHRRNDSDELDVFEAARYFSGAAGTESCGFNGAILSHHHHHHHHHHQKAMNIIDERQAWGGRRISLDMPHVMRNQLHSNSQSHRIEKQIKENKMKYKQPSSPGAKLASFLNSLFNQTTSKKKKSPSSKISTQNTSMKDDDDHQDESHGRRKRRSSISHFQSSIKTANSSTDHKKSPLYSSSISAGFRTPPPYTPTKICKDFRTTTTDSDDHQSQRQVGTNLSKYSGRASSISLQDEKNRDMDFSWLELDEKFKFHNGFSEKNKKLFSSISEKKEERSRVGDDDDGGESDSSSDLFELQNYELGVHSSSNDLPVFETTHIESIKRGVPISNGSLF</sequence>
<keyword evidence="5" id="KW-0472">Membrane</keyword>
<protein>
    <recommendedName>
        <fullName evidence="10">Protein BIG GRAIN 1-like E</fullName>
    </recommendedName>
</protein>
<comment type="caution">
    <text evidence="8">The sequence shown here is derived from an EMBL/GenBank/DDBJ whole genome shotgun (WGS) entry which is preliminary data.</text>
</comment>
<organism evidence="8 9">
    <name type="scientific">Macleaya cordata</name>
    <name type="common">Five-seeded plume-poppy</name>
    <name type="synonym">Bocconia cordata</name>
    <dbReference type="NCBI Taxonomy" id="56857"/>
    <lineage>
        <taxon>Eukaryota</taxon>
        <taxon>Viridiplantae</taxon>
        <taxon>Streptophyta</taxon>
        <taxon>Embryophyta</taxon>
        <taxon>Tracheophyta</taxon>
        <taxon>Spermatophyta</taxon>
        <taxon>Magnoliopsida</taxon>
        <taxon>Ranunculales</taxon>
        <taxon>Papaveraceae</taxon>
        <taxon>Papaveroideae</taxon>
        <taxon>Macleaya</taxon>
    </lineage>
</organism>
<dbReference type="GO" id="GO:0005886">
    <property type="term" value="C:plasma membrane"/>
    <property type="evidence" value="ECO:0007669"/>
    <property type="project" value="UniProtKB-SubCell"/>
</dbReference>
<keyword evidence="3" id="KW-0813">Transport</keyword>
<proteinExistence type="inferred from homology"/>
<evidence type="ECO:0000256" key="3">
    <source>
        <dbReference type="ARBA" id="ARBA00022448"/>
    </source>
</evidence>
<dbReference type="AlphaFoldDB" id="A0A200QVY8"/>
<dbReference type="FunCoup" id="A0A200QVY8">
    <property type="interactions" value="141"/>
</dbReference>
<dbReference type="OrthoDB" id="1871242at2759"/>
<evidence type="ECO:0000256" key="5">
    <source>
        <dbReference type="ARBA" id="ARBA00023136"/>
    </source>
</evidence>
<dbReference type="PANTHER" id="PTHR33541">
    <property type="entry name" value="PROTEIN BIG GRAIN 1-LIKE A-RELATED"/>
    <property type="match status" value="1"/>
</dbReference>
<dbReference type="InterPro" id="IPR039621">
    <property type="entry name" value="BG1-like"/>
</dbReference>
<evidence type="ECO:0000256" key="7">
    <source>
        <dbReference type="SAM" id="MobiDB-lite"/>
    </source>
</evidence>
<accession>A0A200QVY8</accession>
<keyword evidence="4" id="KW-1003">Cell membrane</keyword>
<dbReference type="InParanoid" id="A0A200QVY8"/>
<feature type="compositionally biased region" description="Basic and acidic residues" evidence="7">
    <location>
        <begin position="288"/>
        <end position="298"/>
    </location>
</feature>
<keyword evidence="9" id="KW-1185">Reference proteome</keyword>
<feature type="compositionally biased region" description="Basic and acidic residues" evidence="7">
    <location>
        <begin position="215"/>
        <end position="231"/>
    </location>
</feature>
<evidence type="ECO:0000256" key="6">
    <source>
        <dbReference type="ARBA" id="ARBA00023294"/>
    </source>
</evidence>
<evidence type="ECO:0000256" key="2">
    <source>
        <dbReference type="ARBA" id="ARBA00010067"/>
    </source>
</evidence>
<dbReference type="Proteomes" id="UP000195402">
    <property type="component" value="Unassembled WGS sequence"/>
</dbReference>
<feature type="region of interest" description="Disordered" evidence="7">
    <location>
        <begin position="287"/>
        <end position="311"/>
    </location>
</feature>
<comment type="subcellular location">
    <subcellularLocation>
        <location evidence="1">Cell membrane</location>
    </subcellularLocation>
</comment>
<feature type="compositionally biased region" description="Polar residues" evidence="7">
    <location>
        <begin position="174"/>
        <end position="187"/>
    </location>
</feature>
<gene>
    <name evidence="8" type="ORF">BVC80_1813g7</name>
</gene>
<evidence type="ECO:0000256" key="4">
    <source>
        <dbReference type="ARBA" id="ARBA00022475"/>
    </source>
</evidence>
<dbReference type="EMBL" id="MVGT01001028">
    <property type="protein sequence ID" value="OVA14580.1"/>
    <property type="molecule type" value="Genomic_DNA"/>
</dbReference>
<comment type="similarity">
    <text evidence="2">Belongs to the BIG GRAIN 1 (BG1) plant protein family.</text>
</comment>
<reference evidence="8 9" key="1">
    <citation type="journal article" date="2017" name="Mol. Plant">
        <title>The Genome of Medicinal Plant Macleaya cordata Provides New Insights into Benzylisoquinoline Alkaloids Metabolism.</title>
        <authorList>
            <person name="Liu X."/>
            <person name="Liu Y."/>
            <person name="Huang P."/>
            <person name="Ma Y."/>
            <person name="Qing Z."/>
            <person name="Tang Q."/>
            <person name="Cao H."/>
            <person name="Cheng P."/>
            <person name="Zheng Y."/>
            <person name="Yuan Z."/>
            <person name="Zhou Y."/>
            <person name="Liu J."/>
            <person name="Tang Z."/>
            <person name="Zhuo Y."/>
            <person name="Zhang Y."/>
            <person name="Yu L."/>
            <person name="Huang J."/>
            <person name="Yang P."/>
            <person name="Peng Q."/>
            <person name="Zhang J."/>
            <person name="Jiang W."/>
            <person name="Zhang Z."/>
            <person name="Lin K."/>
            <person name="Ro D.K."/>
            <person name="Chen X."/>
            <person name="Xiong X."/>
            <person name="Shang Y."/>
            <person name="Huang S."/>
            <person name="Zeng J."/>
        </authorList>
    </citation>
    <scope>NUCLEOTIDE SEQUENCE [LARGE SCALE GENOMIC DNA]</scope>
    <source>
        <strain evidence="9">cv. BLH2017</strain>
        <tissue evidence="8">Root</tissue>
    </source>
</reference>
<evidence type="ECO:0000313" key="8">
    <source>
        <dbReference type="EMBL" id="OVA14580.1"/>
    </source>
</evidence>
<evidence type="ECO:0000256" key="1">
    <source>
        <dbReference type="ARBA" id="ARBA00004236"/>
    </source>
</evidence>
<evidence type="ECO:0000313" key="9">
    <source>
        <dbReference type="Proteomes" id="UP000195402"/>
    </source>
</evidence>
<dbReference type="OMA" id="NIRVDRY"/>